<name>A0A8S4QSL9_9NEOP</name>
<dbReference type="OrthoDB" id="6932731at2759"/>
<dbReference type="EMBL" id="CAKXAJ010013767">
    <property type="protein sequence ID" value="CAH2216036.1"/>
    <property type="molecule type" value="Genomic_DNA"/>
</dbReference>
<feature type="non-terminal residue" evidence="1">
    <location>
        <position position="191"/>
    </location>
</feature>
<dbReference type="AlphaFoldDB" id="A0A8S4QSL9"/>
<organism evidence="1 2">
    <name type="scientific">Pararge aegeria aegeria</name>
    <dbReference type="NCBI Taxonomy" id="348720"/>
    <lineage>
        <taxon>Eukaryota</taxon>
        <taxon>Metazoa</taxon>
        <taxon>Ecdysozoa</taxon>
        <taxon>Arthropoda</taxon>
        <taxon>Hexapoda</taxon>
        <taxon>Insecta</taxon>
        <taxon>Pterygota</taxon>
        <taxon>Neoptera</taxon>
        <taxon>Endopterygota</taxon>
        <taxon>Lepidoptera</taxon>
        <taxon>Glossata</taxon>
        <taxon>Ditrysia</taxon>
        <taxon>Papilionoidea</taxon>
        <taxon>Nymphalidae</taxon>
        <taxon>Satyrinae</taxon>
        <taxon>Satyrini</taxon>
        <taxon>Parargina</taxon>
        <taxon>Pararge</taxon>
    </lineage>
</organism>
<protein>
    <submittedName>
        <fullName evidence="1">Jg590 protein</fullName>
    </submittedName>
</protein>
<proteinExistence type="predicted"/>
<accession>A0A8S4QSL9</accession>
<evidence type="ECO:0000313" key="2">
    <source>
        <dbReference type="Proteomes" id="UP000838756"/>
    </source>
</evidence>
<feature type="non-terminal residue" evidence="1">
    <location>
        <position position="1"/>
    </location>
</feature>
<evidence type="ECO:0000313" key="1">
    <source>
        <dbReference type="EMBL" id="CAH2216036.1"/>
    </source>
</evidence>
<keyword evidence="2" id="KW-1185">Reference proteome</keyword>
<gene>
    <name evidence="1" type="primary">jg590</name>
    <name evidence="1" type="ORF">PAEG_LOCUS4114</name>
</gene>
<comment type="caution">
    <text evidence="1">The sequence shown here is derived from an EMBL/GenBank/DDBJ whole genome shotgun (WGS) entry which is preliminary data.</text>
</comment>
<dbReference type="Proteomes" id="UP000838756">
    <property type="component" value="Unassembled WGS sequence"/>
</dbReference>
<reference evidence="1" key="1">
    <citation type="submission" date="2022-03" db="EMBL/GenBank/DDBJ databases">
        <authorList>
            <person name="Lindestad O."/>
        </authorList>
    </citation>
    <scope>NUCLEOTIDE SEQUENCE</scope>
</reference>
<sequence length="191" mass="21948">MTARLILINLKVDDYVYKKKPISIEEAYKYAREIETFRRQCHDERCLQVIEKLSSYMKFLIREQSTKDIEDVNVTHQTEPIEELHTENDNGTYTAGPQCNTIDTEVDQSALDLSIGETKDSLASSDINDKKIINQNSLSTITQENLNEAYVNKNDTRHHIMIESEIAKVNTINQNQTDIVDVTSIKPQNLL</sequence>